<dbReference type="PANTHER" id="PTHR31966">
    <property type="entry name" value="OS01G0783500 PROTEIN"/>
    <property type="match status" value="1"/>
</dbReference>
<dbReference type="InterPro" id="IPR044162">
    <property type="entry name" value="PHOS32/34"/>
</dbReference>
<evidence type="ECO:0000313" key="3">
    <source>
        <dbReference type="Proteomes" id="UP000507245"/>
    </source>
</evidence>
<dbReference type="EMBL" id="CAEKKB010000003">
    <property type="protein sequence ID" value="CAB4304799.1"/>
    <property type="molecule type" value="Genomic_DNA"/>
</dbReference>
<dbReference type="Pfam" id="PF00582">
    <property type="entry name" value="Usp"/>
    <property type="match status" value="1"/>
</dbReference>
<dbReference type="AlphaFoldDB" id="A0A6J5WTJ2"/>
<dbReference type="Proteomes" id="UP000507245">
    <property type="component" value="Unassembled WGS sequence"/>
</dbReference>
<dbReference type="InterPro" id="IPR006016">
    <property type="entry name" value="UspA"/>
</dbReference>
<dbReference type="SUPFAM" id="SSF52402">
    <property type="entry name" value="Adenine nucleotide alpha hydrolases-like"/>
    <property type="match status" value="1"/>
</dbReference>
<dbReference type="PANTHER" id="PTHR31966:SF3">
    <property type="entry name" value="OS05G0501700 PROTEIN"/>
    <property type="match status" value="1"/>
</dbReference>
<protein>
    <recommendedName>
        <fullName evidence="1">UspA domain-containing protein</fullName>
    </recommendedName>
</protein>
<keyword evidence="3" id="KW-1185">Reference proteome</keyword>
<evidence type="ECO:0000313" key="2">
    <source>
        <dbReference type="EMBL" id="CAB4304799.1"/>
    </source>
</evidence>
<sequence length="158" mass="17733">MSFLGSLVHYFLKHPHYHFKRGHSRPIKISTSLFCVDNEPTTVSTHPTFLLELPANQRTPNSLQRKVAIAVDLSEERAFAVRWAVQNYLRPGDSVVLLHVCPTSVLYGADWGSVDPNLPNDAVSSLEFISMTCNMMIIVKHPFGCISVLVMVQAKRNL</sequence>
<evidence type="ECO:0000259" key="1">
    <source>
        <dbReference type="Pfam" id="PF00582"/>
    </source>
</evidence>
<dbReference type="Gene3D" id="3.40.50.12370">
    <property type="match status" value="1"/>
</dbReference>
<dbReference type="OrthoDB" id="843225at2759"/>
<organism evidence="2 3">
    <name type="scientific">Prunus armeniaca</name>
    <name type="common">Apricot</name>
    <name type="synonym">Armeniaca vulgaris</name>
    <dbReference type="NCBI Taxonomy" id="36596"/>
    <lineage>
        <taxon>Eukaryota</taxon>
        <taxon>Viridiplantae</taxon>
        <taxon>Streptophyta</taxon>
        <taxon>Embryophyta</taxon>
        <taxon>Tracheophyta</taxon>
        <taxon>Spermatophyta</taxon>
        <taxon>Magnoliopsida</taxon>
        <taxon>eudicotyledons</taxon>
        <taxon>Gunneridae</taxon>
        <taxon>Pentapetalae</taxon>
        <taxon>rosids</taxon>
        <taxon>fabids</taxon>
        <taxon>Rosales</taxon>
        <taxon>Rosaceae</taxon>
        <taxon>Amygdaloideae</taxon>
        <taxon>Amygdaleae</taxon>
        <taxon>Prunus</taxon>
    </lineage>
</organism>
<gene>
    <name evidence="2" type="ORF">ORAREDHAP_LOCUS22570</name>
</gene>
<accession>A0A6J5WTJ2</accession>
<feature type="domain" description="UspA" evidence="1">
    <location>
        <begin position="65"/>
        <end position="112"/>
    </location>
</feature>
<reference evidence="3" key="1">
    <citation type="journal article" date="2020" name="Genome Biol.">
        <title>Gamete binning: chromosome-level and haplotype-resolved genome assembly enabled by high-throughput single-cell sequencing of gamete genomes.</title>
        <authorList>
            <person name="Campoy J.A."/>
            <person name="Sun H."/>
            <person name="Goel M."/>
            <person name="Jiao W.-B."/>
            <person name="Folz-Donahue K."/>
            <person name="Wang N."/>
            <person name="Rubio M."/>
            <person name="Liu C."/>
            <person name="Kukat C."/>
            <person name="Ruiz D."/>
            <person name="Huettel B."/>
            <person name="Schneeberger K."/>
        </authorList>
    </citation>
    <scope>NUCLEOTIDE SEQUENCE [LARGE SCALE GENOMIC DNA]</scope>
    <source>
        <strain evidence="3">cv. Rojo Pasion</strain>
    </source>
</reference>
<name>A0A6J5WTJ2_PRUAR</name>
<proteinExistence type="predicted"/>